<organism evidence="1 2">
    <name type="scientific">Stylosanthes scabra</name>
    <dbReference type="NCBI Taxonomy" id="79078"/>
    <lineage>
        <taxon>Eukaryota</taxon>
        <taxon>Viridiplantae</taxon>
        <taxon>Streptophyta</taxon>
        <taxon>Embryophyta</taxon>
        <taxon>Tracheophyta</taxon>
        <taxon>Spermatophyta</taxon>
        <taxon>Magnoliopsida</taxon>
        <taxon>eudicotyledons</taxon>
        <taxon>Gunneridae</taxon>
        <taxon>Pentapetalae</taxon>
        <taxon>rosids</taxon>
        <taxon>fabids</taxon>
        <taxon>Fabales</taxon>
        <taxon>Fabaceae</taxon>
        <taxon>Papilionoideae</taxon>
        <taxon>50 kb inversion clade</taxon>
        <taxon>dalbergioids sensu lato</taxon>
        <taxon>Dalbergieae</taxon>
        <taxon>Pterocarpus clade</taxon>
        <taxon>Stylosanthes</taxon>
    </lineage>
</organism>
<reference evidence="1 2" key="1">
    <citation type="journal article" date="2023" name="Plants (Basel)">
        <title>Bridging the Gap: Combining Genomics and Transcriptomics Approaches to Understand Stylosanthes scabra, an Orphan Legume from the Brazilian Caatinga.</title>
        <authorList>
            <person name="Ferreira-Neto J.R.C."/>
            <person name="da Silva M.D."/>
            <person name="Binneck E."/>
            <person name="de Melo N.F."/>
            <person name="da Silva R.H."/>
            <person name="de Melo A.L.T.M."/>
            <person name="Pandolfi V."/>
            <person name="Bustamante F.O."/>
            <person name="Brasileiro-Vidal A.C."/>
            <person name="Benko-Iseppon A.M."/>
        </authorList>
    </citation>
    <scope>NUCLEOTIDE SEQUENCE [LARGE SCALE GENOMIC DNA]</scope>
    <source>
        <tissue evidence="1">Leaves</tissue>
    </source>
</reference>
<evidence type="ECO:0008006" key="3">
    <source>
        <dbReference type="Google" id="ProtNLM"/>
    </source>
</evidence>
<name>A0ABU6YQY4_9FABA</name>
<dbReference type="EMBL" id="JASCZI010242670">
    <property type="protein sequence ID" value="MED6211775.1"/>
    <property type="molecule type" value="Genomic_DNA"/>
</dbReference>
<proteinExistence type="predicted"/>
<keyword evidence="2" id="KW-1185">Reference proteome</keyword>
<accession>A0ABU6YQY4</accession>
<evidence type="ECO:0000313" key="2">
    <source>
        <dbReference type="Proteomes" id="UP001341840"/>
    </source>
</evidence>
<protein>
    <recommendedName>
        <fullName evidence="3">Aminotransferase-like plant mobile domain-containing protein</fullName>
    </recommendedName>
</protein>
<dbReference type="PANTHER" id="PTHR46033:SF1">
    <property type="entry name" value="PROTEIN MAIN-LIKE 2"/>
    <property type="match status" value="1"/>
</dbReference>
<sequence length="444" mass="51472">MDTRRLMIEPYLKRSVLYHELLGAVPSGHVGTTKFNIKLKWLRSRLQEMPLDISEHTLMQYARCYIMYLLGGVLFPDKANNAVHSNVSFNRMGHRGYARMSHAAYVMDILQTVVVAPRVTTHTFPLATRGKNDYNDARLLRYCERLNALNLEDVNIRFSEGQPHGDFYTAVMPLIFFKLIEVLNVNRVLRQFEGKQYPPNPPLNIDVFHKQSARKNDGWWPTRLAEWFAVWNNRRSDARRLVIVPATTFYPSRQYFEWYWDRAKRFLSMPVGFHDPRDVELPPEAPDEHGSPPVVAWPDVPIDRRHLSTRVRRARRVFQQDEAPPQPPSQPVQEEAAYFPNPQYYYPQPFDAPVPPHQPMFHFLEGASSYEIGSSSQVQDEAKCIERQRVSRVKEEETLYTHPTSIPDNFCSGAPIVAPFATTRSSSLSLRFYPINLEFSSLCS</sequence>
<comment type="caution">
    <text evidence="1">The sequence shown here is derived from an EMBL/GenBank/DDBJ whole genome shotgun (WGS) entry which is preliminary data.</text>
</comment>
<evidence type="ECO:0000313" key="1">
    <source>
        <dbReference type="EMBL" id="MED6211775.1"/>
    </source>
</evidence>
<gene>
    <name evidence="1" type="ORF">PIB30_076789</name>
</gene>
<dbReference type="InterPro" id="IPR044824">
    <property type="entry name" value="MAIN-like"/>
</dbReference>
<dbReference type="Proteomes" id="UP001341840">
    <property type="component" value="Unassembled WGS sequence"/>
</dbReference>
<dbReference type="PANTHER" id="PTHR46033">
    <property type="entry name" value="PROTEIN MAIN-LIKE 2"/>
    <property type="match status" value="1"/>
</dbReference>